<evidence type="ECO:0000256" key="1">
    <source>
        <dbReference type="ARBA" id="ARBA00006594"/>
    </source>
</evidence>
<dbReference type="RefSeq" id="WP_229431210.1">
    <property type="nucleotide sequence ID" value="NZ_JAJHPV010000009.1"/>
</dbReference>
<dbReference type="PANTHER" id="PTHR42933">
    <property type="entry name" value="SLR6095 PROTEIN"/>
    <property type="match status" value="1"/>
</dbReference>
<dbReference type="EC" id="2.1.1.72" evidence="2"/>
<dbReference type="Gene3D" id="3.40.50.150">
    <property type="entry name" value="Vaccinia Virus protein VP39"/>
    <property type="match status" value="1"/>
</dbReference>
<dbReference type="PRINTS" id="PR00507">
    <property type="entry name" value="N12N6MTFRASE"/>
</dbReference>
<evidence type="ECO:0000256" key="2">
    <source>
        <dbReference type="ARBA" id="ARBA00011900"/>
    </source>
</evidence>
<keyword evidence="5" id="KW-0949">S-adenosyl-L-methionine</keyword>
<evidence type="ECO:0000313" key="9">
    <source>
        <dbReference type="EMBL" id="MCC6070281.1"/>
    </source>
</evidence>
<dbReference type="InterPro" id="IPR003356">
    <property type="entry name" value="DNA_methylase_A-5"/>
</dbReference>
<organism evidence="9 10">
    <name type="scientific">Massilia agrisoli</name>
    <dbReference type="NCBI Taxonomy" id="2892444"/>
    <lineage>
        <taxon>Bacteria</taxon>
        <taxon>Pseudomonadati</taxon>
        <taxon>Pseudomonadota</taxon>
        <taxon>Betaproteobacteria</taxon>
        <taxon>Burkholderiales</taxon>
        <taxon>Oxalobacteraceae</taxon>
        <taxon>Telluria group</taxon>
        <taxon>Massilia</taxon>
    </lineage>
</organism>
<comment type="caution">
    <text evidence="9">The sequence shown here is derived from an EMBL/GenBank/DDBJ whole genome shotgun (WGS) entry which is preliminary data.</text>
</comment>
<evidence type="ECO:0000259" key="8">
    <source>
        <dbReference type="Pfam" id="PF02384"/>
    </source>
</evidence>
<evidence type="ECO:0000313" key="10">
    <source>
        <dbReference type="Proteomes" id="UP001198701"/>
    </source>
</evidence>
<keyword evidence="6" id="KW-0680">Restriction system</keyword>
<name>A0ABS8IPD3_9BURK</name>
<evidence type="ECO:0000256" key="6">
    <source>
        <dbReference type="ARBA" id="ARBA00022747"/>
    </source>
</evidence>
<protein>
    <recommendedName>
        <fullName evidence="2">site-specific DNA-methyltransferase (adenine-specific)</fullName>
        <ecNumber evidence="2">2.1.1.72</ecNumber>
    </recommendedName>
</protein>
<dbReference type="SUPFAM" id="SSF53335">
    <property type="entry name" value="S-adenosyl-L-methionine-dependent methyltransferases"/>
    <property type="match status" value="1"/>
</dbReference>
<keyword evidence="4" id="KW-0808">Transferase</keyword>
<comment type="catalytic activity">
    <reaction evidence="7">
        <text>a 2'-deoxyadenosine in DNA + S-adenosyl-L-methionine = an N(6)-methyl-2'-deoxyadenosine in DNA + S-adenosyl-L-homocysteine + H(+)</text>
        <dbReference type="Rhea" id="RHEA:15197"/>
        <dbReference type="Rhea" id="RHEA-COMP:12418"/>
        <dbReference type="Rhea" id="RHEA-COMP:12419"/>
        <dbReference type="ChEBI" id="CHEBI:15378"/>
        <dbReference type="ChEBI" id="CHEBI:57856"/>
        <dbReference type="ChEBI" id="CHEBI:59789"/>
        <dbReference type="ChEBI" id="CHEBI:90615"/>
        <dbReference type="ChEBI" id="CHEBI:90616"/>
        <dbReference type="EC" id="2.1.1.72"/>
    </reaction>
</comment>
<evidence type="ECO:0000256" key="7">
    <source>
        <dbReference type="ARBA" id="ARBA00047942"/>
    </source>
</evidence>
<keyword evidence="10" id="KW-1185">Reference proteome</keyword>
<accession>A0ABS8IPD3</accession>
<feature type="domain" description="DNA methylase adenine-specific" evidence="8">
    <location>
        <begin position="157"/>
        <end position="438"/>
    </location>
</feature>
<comment type="similarity">
    <text evidence="1">Belongs to the N(4)/N(6)-methyltransferase family.</text>
</comment>
<dbReference type="GO" id="GO:0032259">
    <property type="term" value="P:methylation"/>
    <property type="evidence" value="ECO:0007669"/>
    <property type="project" value="UniProtKB-KW"/>
</dbReference>
<gene>
    <name evidence="9" type="ORF">LMJ30_04810</name>
</gene>
<reference evidence="9 10" key="1">
    <citation type="submission" date="2021-11" db="EMBL/GenBank/DDBJ databases">
        <authorList>
            <person name="Huq M.A."/>
        </authorList>
    </citation>
    <scope>NUCLEOTIDE SEQUENCE [LARGE SCALE GENOMIC DNA]</scope>
    <source>
        <strain evidence="9 10">MAHUQ-52</strain>
    </source>
</reference>
<keyword evidence="3 9" id="KW-0489">Methyltransferase</keyword>
<dbReference type="InterPro" id="IPR029063">
    <property type="entry name" value="SAM-dependent_MTases_sf"/>
</dbReference>
<dbReference type="Proteomes" id="UP001198701">
    <property type="component" value="Unassembled WGS sequence"/>
</dbReference>
<dbReference type="GO" id="GO:0008168">
    <property type="term" value="F:methyltransferase activity"/>
    <property type="evidence" value="ECO:0007669"/>
    <property type="project" value="UniProtKB-KW"/>
</dbReference>
<proteinExistence type="inferred from homology"/>
<dbReference type="Pfam" id="PF02384">
    <property type="entry name" value="N6_Mtase"/>
    <property type="match status" value="1"/>
</dbReference>
<evidence type="ECO:0000256" key="3">
    <source>
        <dbReference type="ARBA" id="ARBA00022603"/>
    </source>
</evidence>
<dbReference type="CDD" id="cd02440">
    <property type="entry name" value="AdoMet_MTases"/>
    <property type="match status" value="1"/>
</dbReference>
<dbReference type="EMBL" id="JAJHPV010000009">
    <property type="protein sequence ID" value="MCC6070281.1"/>
    <property type="molecule type" value="Genomic_DNA"/>
</dbReference>
<evidence type="ECO:0000256" key="5">
    <source>
        <dbReference type="ARBA" id="ARBA00022691"/>
    </source>
</evidence>
<evidence type="ECO:0000256" key="4">
    <source>
        <dbReference type="ARBA" id="ARBA00022679"/>
    </source>
</evidence>
<dbReference type="InterPro" id="IPR051537">
    <property type="entry name" value="DNA_Adenine_Mtase"/>
</dbReference>
<sequence>MAKTPKKEARAGVTEILALLRHVFQPAQSVHFLIALVTLRWLADAKRDSRPLPCHLELPGCLEYHTPLTLDENHLGHWFVAMFEQLEDLNRRELGGLFTGLDFAAPHFQGNDEERGLLIRAVEILWFKDRYQCSFELMKEALAMSRSCLVTSFAAPEWNTPASLCELAARLLQPKSDETVYDPACGTGQMLIHMEGALECRRKRVRLYGAEPHQAAWALAKVSAFYYGFSSEHIGMSDALQPENVLESEDGQCKFDVVLAHPPWGAKEWRAENPPPERHERFRRGMPPKNNGDYAYLLHMVASMKADSGRMVAIVSSGVLSRGAQEGRIRMGLLKDNLVDAVIALPEKMFQGTTVAGAMLVMRRQRSSREVLFIDARGFATAAGGKNTFSPQGIAWIADACAARTAKPGVSALAAIDKIAENGYSLSVSLYVRAEQESTSTDIHAIRYRRKKLHGELADLNQQIDMLLDAVMLGEAKHSRELERA</sequence>
<dbReference type="PANTHER" id="PTHR42933:SF3">
    <property type="entry name" value="TYPE I RESTRICTION ENZYME MJAVIII METHYLASE SUBUNIT"/>
    <property type="match status" value="1"/>
</dbReference>